<comment type="caution">
    <text evidence="3">The sequence shown here is derived from an EMBL/GenBank/DDBJ whole genome shotgun (WGS) entry which is preliminary data.</text>
</comment>
<dbReference type="PANTHER" id="PTHR35535:SF1">
    <property type="entry name" value="HEAT SHOCK PROTEIN HSLJ"/>
    <property type="match status" value="1"/>
</dbReference>
<dbReference type="Gene3D" id="2.40.128.270">
    <property type="match status" value="1"/>
</dbReference>
<dbReference type="InterPro" id="IPR025485">
    <property type="entry name" value="DUF4377"/>
</dbReference>
<reference evidence="3" key="1">
    <citation type="submission" date="2023-01" db="EMBL/GenBank/DDBJ databases">
        <title>Xenophilus mangrovi sp. nov., isolated from soil of Mangrove nature reserve.</title>
        <authorList>
            <person name="Xu S."/>
            <person name="Liu Z."/>
            <person name="Xu Y."/>
        </authorList>
    </citation>
    <scope>NUCLEOTIDE SEQUENCE</scope>
    <source>
        <strain evidence="3">YW8</strain>
    </source>
</reference>
<dbReference type="InterPro" id="IPR053147">
    <property type="entry name" value="Hsp_HslJ-like"/>
</dbReference>
<dbReference type="AlphaFoldDB" id="A0AAE3SYH9"/>
<evidence type="ECO:0000313" key="3">
    <source>
        <dbReference type="EMBL" id="MDA7414846.1"/>
    </source>
</evidence>
<evidence type="ECO:0000259" key="2">
    <source>
        <dbReference type="Pfam" id="PF14302"/>
    </source>
</evidence>
<accession>A0AAE3SYH9</accession>
<organism evidence="3 4">
    <name type="scientific">Xenophilus arseniciresistens</name>
    <dbReference type="NCBI Taxonomy" id="1283306"/>
    <lineage>
        <taxon>Bacteria</taxon>
        <taxon>Pseudomonadati</taxon>
        <taxon>Pseudomonadota</taxon>
        <taxon>Betaproteobacteria</taxon>
        <taxon>Burkholderiales</taxon>
        <taxon>Comamonadaceae</taxon>
        <taxon>Xenophilus</taxon>
    </lineage>
</organism>
<dbReference type="RefSeq" id="WP_271426126.1">
    <property type="nucleotide sequence ID" value="NZ_JAQIPB010000001.1"/>
</dbReference>
<protein>
    <submittedName>
        <fullName evidence="3">META and DUF4377 domain-containing protein</fullName>
    </submittedName>
</protein>
<dbReference type="Pfam" id="PF03724">
    <property type="entry name" value="META"/>
    <property type="match status" value="1"/>
</dbReference>
<keyword evidence="4" id="KW-1185">Reference proteome</keyword>
<dbReference type="InterPro" id="IPR005184">
    <property type="entry name" value="DUF306_Meta_HslJ"/>
</dbReference>
<gene>
    <name evidence="3" type="ORF">PGB34_00585</name>
</gene>
<feature type="domain" description="DUF4377" evidence="2">
    <location>
        <begin position="155"/>
        <end position="242"/>
    </location>
</feature>
<sequence length="247" mass="26950">MTACSATPPGADDAVGVLEAHHWQLIAAFDADGQPARQWRQPNRPALQLDFQEQRLAVRNLCNVLGAAYRVEGAAMKVEAPVSTKKACAEPGLMALEQRVAAQLPRARGYTLGTAQPTGKPTLALAFADGSRWQLLGQPTPATRHGSAGEQVFFEVAPQQVSCNHPLMRDAMCLRVRELRYDAGGRQQVVGDWRILQGGIEGYRHEAGIRNVLRVKRYSTARNGQLPADAPSHALVLDMVVESERVR</sequence>
<evidence type="ECO:0000313" key="4">
    <source>
        <dbReference type="Proteomes" id="UP001212602"/>
    </source>
</evidence>
<dbReference type="EMBL" id="JAQIPB010000001">
    <property type="protein sequence ID" value="MDA7414846.1"/>
    <property type="molecule type" value="Genomic_DNA"/>
</dbReference>
<dbReference type="InterPro" id="IPR038670">
    <property type="entry name" value="HslJ-like_sf"/>
</dbReference>
<feature type="domain" description="DUF306" evidence="1">
    <location>
        <begin position="18"/>
        <end position="130"/>
    </location>
</feature>
<evidence type="ECO:0000259" key="1">
    <source>
        <dbReference type="Pfam" id="PF03724"/>
    </source>
</evidence>
<dbReference type="Pfam" id="PF14302">
    <property type="entry name" value="DUF4377"/>
    <property type="match status" value="1"/>
</dbReference>
<name>A0AAE3SYH9_9BURK</name>
<dbReference type="Proteomes" id="UP001212602">
    <property type="component" value="Unassembled WGS sequence"/>
</dbReference>
<dbReference type="PANTHER" id="PTHR35535">
    <property type="entry name" value="HEAT SHOCK PROTEIN HSLJ"/>
    <property type="match status" value="1"/>
</dbReference>
<proteinExistence type="predicted"/>